<feature type="compositionally biased region" description="Polar residues" evidence="1">
    <location>
        <begin position="4157"/>
        <end position="4168"/>
    </location>
</feature>
<dbReference type="SUPFAM" id="SSF81593">
    <property type="entry name" value="Nucleotidyltransferase substrate binding subunit/domain"/>
    <property type="match status" value="1"/>
</dbReference>
<dbReference type="KEGG" id="bbel:109472534"/>
<dbReference type="InterPro" id="IPR007842">
    <property type="entry name" value="HEPN_dom"/>
</dbReference>
<dbReference type="InterPro" id="IPR058210">
    <property type="entry name" value="SACS/Nov_dom"/>
</dbReference>
<dbReference type="SUPFAM" id="SSF55874">
    <property type="entry name" value="ATPase domain of HSP90 chaperone/DNA topoisomerase II/histidine kinase"/>
    <property type="match status" value="3"/>
</dbReference>
<feature type="domain" description="HEPN" evidence="2">
    <location>
        <begin position="4260"/>
        <end position="4376"/>
    </location>
</feature>
<dbReference type="InterPro" id="IPR036869">
    <property type="entry name" value="J_dom_sf"/>
</dbReference>
<keyword evidence="3" id="KW-1185">Reference proteome</keyword>
<proteinExistence type="predicted"/>
<dbReference type="OrthoDB" id="5963011at2759"/>
<dbReference type="RefSeq" id="XP_019627876.1">
    <property type="nucleotide sequence ID" value="XM_019772317.1"/>
</dbReference>
<dbReference type="SMART" id="SM00748">
    <property type="entry name" value="HEPN"/>
    <property type="match status" value="1"/>
</dbReference>
<evidence type="ECO:0000259" key="2">
    <source>
        <dbReference type="PROSITE" id="PS50910"/>
    </source>
</evidence>
<gene>
    <name evidence="4" type="primary">LOC109472534</name>
</gene>
<dbReference type="Pfam" id="PF25794">
    <property type="entry name" value="SACS"/>
    <property type="match status" value="3"/>
</dbReference>
<dbReference type="Gene3D" id="1.20.120.330">
    <property type="entry name" value="Nucleotidyltransferases domain 2"/>
    <property type="match status" value="1"/>
</dbReference>
<sequence>MADLLEEEEGEPWGQSLPPFSQHLRENILQKYPDSGQILKELIQNADDAGATEVSFLLDHTDYHTCGVPCRVAGLQQYQGPALYAFNNGVFTEQDWQGIKDTEQGAKRKDPLRIGRFGVGFNSVYHITDMPSVMSGNYILILDPLNTAFPEGGRRFKIAGWMRRYAEFLPFLDKLGNKIYHYPQTLFRFPLRTAPSDLSDTIYTPARMRERYSELIADSDCLLLFLKNVEKVTFKERYGIHGEKVALITIDKEHDKPRWARFLEDVSLGKRDVESCEPVIIRTKNAQGEEATSEWLVKTKVYDLPDRVEQQLCSRLEVIPWVGVAMRAHEPPKGRVFCFLPLPSDPENSTGLPVHVHGYFGLSDNRRSVTWESSDQRDDTTEWNKLLLTRLIPEAYAELLEAATVHFKESRTALPSLVYDSWPDQLQMTTRWEDLLSQFAANVVKLSVFHTKASDGQWLHLSEICTNDIDNKGIKYAVDEILLGAGVDVATLPVHVKATVVTEPDDEPKSVSPDLVRKTLKRIPDMQLNTTRLNKLHLLEYTMSDSSYKDMVGLPLLPLKSNEFTCFTRANAGPVVYLSSERHPASLLPCLNHRLVDDDIGPELSKHLVTLAQTRVTQVRELTPSDVVRLLPSALPQQWLQGSPRQILWQTEKVAQPPKKWLSTTWEWIIQEFPDSLEQFESLPLLPANTPSLQSRDVTLFPLRKFGAMMKEGGSSKQLGICDIMEKVGVNLVDSAVPTVIPHKCLMSRYIVQPTPAGVLSVLNGREKLVGALLTRDEKVRLRRFLSKMEDEDLTAERRIVLSNLPILERQKTTGPSAPTEFTSAKCTSVAMPNDDFPKDVRIPLKRWLLSSRDSSSVNIHRLLKLQSLTLAKLLIEDVLPVTPDLPPTNVQKLMTWVLDRLPSLQLQASGIVDHIKSIAFVTLYGGEVAKPLELFDPTRSELQDLFAGENVFPTGEYRTEPRFSRLKQLGLKTKPAINDVLKSARLVSDMEPRIAIKKAKMVFKYVMNKPRSLRFTEGDQQLLKRYEWMPCRRQRPEGYSPELGWFGKNVVTARPQDVADKTMINLVGSTMPILDGDASEDFKSTFDWPKPPPIDKVAQHLKSVIHTYVNSTPGSGLGALSDMIIQIYQYFADTQVSREQLQNEFSRLGLTNWVWHGSDFTSPERVAVRSDMTFDLSPYLFVLPPQLISDEGLRNFFLQMGVSETFGNEHVVKVLQDIQGDGKGSMSQSELDLCIKIINFLTKNCTQECTAEGLLVPTQDDDGQTRLAPPKDCMYCDSDWLREKGPEYKEVKSFRMLHQSISPTMANLLGIPSMTHKIVQPKALGPGMKLFGQKEPITRRLKTIIDEYKEGSGIFYELIQNADDAGATEVRFAVDWRQNSQARKSLLSDGMADCQGPALWAYNNKVFTDEDIQNITEISGATKKKDTNKIGRFGLGFNSVYHITDVPSFISRNYFVCFDPHTTHLSPLVNHSEPGIQIDLSRDEVRSTYSDQFKPFDGIFDCDIFTSDRYPATLFRFPFRTEQEAQRSEISSTMYDRERLFQLLTHFAQSLDTLLLFTEHVRSVTVMEIDEEGRHKDLMHVKSTVKPLIESLPLNYQQTKDQPPGLLQITSSYMKDQQKRCLQEIPSRLNDVSMEVFDSRIAIEPVTGISTSWMISSCIGSAESLKMAQTQEGRENGLLPCASVAACLQTGTALPTRIEGKAFCFLPLPECTGLPIHVNAPFAILSSRQGICKSSGSGMTQPIELEWNKCLLRDAIPSAYLTLLQHHALVKGNSVSHISDPFGIWPNKANMQDPLFRENLVPCFYKKVLKSPSKILLSLKKNRICMKEASFLHPSVRESPVGSEALQILSIWMDHVQEQAPVVDLPRWVYEGFRTCNDPEKTVEKRAFSLDTLLSGVFCPAVKKGYLSDHRSILDKFVLYLLDEVFAEHSAERQISYTALRELSCVPSSPQGNVLRCPCELVDPKGTVAKLFDDDDQRFPYGEELRKLKRMESLRQLGMMVNTLPWNLIFERATSCEKLYQGKDHRKALVRMSFLYTFIMGKPALNKNKASMTSFARIAVQHLLMVADNPPTDQDSLPALQTFCHAVYALLQSTTCKTITQDGKRREQCVISDDDVKNNLTDRPFVYITKDGNFVRPRELAFKNQGRAMKMLKVVPVELQKYSTFLRSCGVREYFEATDFVDALKNIADKYGGQPLDAVDLQDSLALAHNLEKEHGRLGIKMSLRSRVFLPDQKGILRTIPELTYDDAPWRRKDPSTHDYLFVHHDIPPKQAVIFFGVETVRSKLVDQTAEDFGDIGEEFGQGEELTDRIKGILESYSTPIDIFKELLQNADDAGATEVKFIHDKRRHSEEKIFSTEWNHLQGPALLVYNNKTFSQSDIKAIQKIGKGNKQETDVAIGKFGVGFNAVYHITDCPSFITDSQRMCIFDPHTRYIPGATMRRPGRLVPMEALEDSFPDVLKTFVVPNQEAPLKGSTLFRLPLRSEGMPSSNITDDTFQSTDIDSMMESFWKKANQAILFLNNIEKVSFATIEGNDPNQQKQERYTKHYVVRKVLSEATKAKRGALAQHIKWQSSQSQRTDRTHGMLSITPKQETYQLDIEETDDEEVSVNKWLISERVGFDKPPDLHTEELSFARLKYFVPRVAVASLLDETRLDRSQPPIVEGKAFCYLPLPTKTTCLPVHVNGHFALDSSRRNLSSSGLHGKWNELLKTQLLAQAYFDLLVAAKEELLSPTSSTKGFDQIEQYCSLFPVVNEKAEAVSFNALAAEVYRIIASRDGTLLPVVVNDEQPIVHFKRPSECLFEDERDDVDDAECPGHTQSRSAKVVLLAIGCNIVETEYMKNVYTNFQHARSPVEKFSPSSVVEWLRAQDLYDLKDTCLTKVASCLQELLKYCLYPVREESQDLDSCLHDVPLLLAQDKKLYRFNKDEHAFVSKYHALVSAKYSYRFAHETLVDLLFSLLQQDQAGKVIKRFDMQDMALLAKCHPDIFPSECLIPATGHCSWHPEKATTQPTTEWIKLLWKFLLDSTKNKQDLRPIENWQIIPSKRPSLFSLANAKMTFTRETDKVLGILKKLQCPFVNEDLLGEGLSIIHKSLASPTSSKDVITVLEGVMKEGHSLEGILNEQECSDLLIHLQRDIGDIRGSEIDILKSLPVFQTLDGVHISLCGVKEVLVLDKCWTEEGAKQWRPAFSTDVSGEDDDDDGGGDDDVLDINALLKHTGRVVLSRNEALLALYKAVGVTTVSHVILYVQYILPSFNLLKTSEECIPYITYIKDDLLPSLPIASSERKQLLQKLRSTAFIPHIDGKLVTSDQFYNPNVSLFSVAKDHVDFIQFPPSPFWEKTWIDFLVEVGLKTTMDPNRYLQCVKTVEEQSCGKRSPESTNIEHLARELVTYLFKHVNDLESVLEEVSESYFLPCHPAPQHLTEIHPSVDKGTICFRGSVTSDQQSLVWTTSLVLPQWASPRTDKLKNLLGVQNRPSLDDVIANCVNVCSEVEDVDVDHNVLSVMERIYHFFQKSCTSASHCFEDKLLLPGEGCGNCQQISRKLIHVPCVIVEAGSNHRFSVGAKVVFEMSHEDRQVFDGYLFHLFRPLGQYEALFRCQGVTESVTLGKYALVLSEFVNRYGSVTPLDENTSPWKAACAAVGRIVDLSCGANGPKEWQDFRSQTSHPVLYLPTELKTLVPSQDIVIIESKDYDRSSVESHKKVLTPLLRLSREAVESIPEDLRPVFLSDITEEEFSENSTPCKDGQECPFLAFFTKTFLDETFARSLALATSDRGKFTNKSELIPKIHARLAGIELHCYSIIELQQLDLQNQSTLSQNGKEFQAYLSVMSSDSSSCVKIYMKHNATQLGDDACATFHLQLAEALCDVFKEYNMDLGSVLQEVMKLRPRFTRRFTLGSTCQEFRVSHRPDIDFEEGELIAYRLPSADRKEHVFQAIFAKVVKEETLGELKSKEEGAEPKAIASGQELALVPTGGESFQTQTDLILDFQRVYEIQVNSDEEIMPVKVTDLYKIDKKQAVQVMEETEALQHVTDVLEEAWDLEDEDDHKRVINRLFLYWHPESNTSNGDYARRVSEHIRGEIKRLLREDEELRQNEAASSLSVGSSAVDHRSYQRAISMGYHSGIRLDKVSLHLNVRGSGPPSSVNQGAPSTRPIRLFSTPPERTSTAISSLPSLPHDNSGMMQRQVVRRRRRRRKLHKRCLCYSDYIEIFAQLEKSIIEPRGRNESRTVAVGGSESEFSSRGSCSNGSQSLVVIPNYDEARRWFRQASNDFHAARLCSDGRFYSNAASMCHQATEKALKAALFVVDGFQHRGHRLTDLARDVVARHSTFNEVVQVAHELSLLKCNNESTRYPDLWAIPDIPAVAYKKDDVDKMVILTEKVLTHVASLIHW</sequence>
<accession>A0A6P4ZE11</accession>
<dbReference type="InterPro" id="IPR036890">
    <property type="entry name" value="HATPase_C_sf"/>
</dbReference>
<dbReference type="NCBIfam" id="NF047352">
    <property type="entry name" value="P_loop_sacsin"/>
    <property type="match status" value="3"/>
</dbReference>
<dbReference type="PANTHER" id="PTHR46919:SF2">
    <property type="entry name" value="SACSIN"/>
    <property type="match status" value="1"/>
</dbReference>
<name>A0A6P4ZE11_BRABE</name>
<feature type="compositionally biased region" description="Polar residues" evidence="1">
    <location>
        <begin position="4136"/>
        <end position="4145"/>
    </location>
</feature>
<dbReference type="Gene3D" id="1.10.287.110">
    <property type="entry name" value="DnaJ domain"/>
    <property type="match status" value="1"/>
</dbReference>
<organism evidence="3 4">
    <name type="scientific">Branchiostoma belcheri</name>
    <name type="common">Amphioxus</name>
    <dbReference type="NCBI Taxonomy" id="7741"/>
    <lineage>
        <taxon>Eukaryota</taxon>
        <taxon>Metazoa</taxon>
        <taxon>Chordata</taxon>
        <taxon>Cephalochordata</taxon>
        <taxon>Leptocardii</taxon>
        <taxon>Amphioxiformes</taxon>
        <taxon>Branchiostomatidae</taxon>
        <taxon>Branchiostoma</taxon>
    </lineage>
</organism>
<protein>
    <submittedName>
        <fullName evidence="4">Sacsin-like</fullName>
    </submittedName>
</protein>
<dbReference type="Pfam" id="PF05168">
    <property type="entry name" value="HEPN"/>
    <property type="match status" value="1"/>
</dbReference>
<dbReference type="Gene3D" id="3.30.565.10">
    <property type="entry name" value="Histidine kinase-like ATPase, C-terminal domain"/>
    <property type="match status" value="2"/>
</dbReference>
<dbReference type="PANTHER" id="PTHR46919">
    <property type="entry name" value="ZINC FINGER, C3HC4 TYPE (RING FINGER) FAMILY PROTEIN"/>
    <property type="match status" value="1"/>
</dbReference>
<dbReference type="PROSITE" id="PS50910">
    <property type="entry name" value="HEPN"/>
    <property type="match status" value="1"/>
</dbReference>
<evidence type="ECO:0000256" key="1">
    <source>
        <dbReference type="SAM" id="MobiDB-lite"/>
    </source>
</evidence>
<evidence type="ECO:0000313" key="4">
    <source>
        <dbReference type="RefSeq" id="XP_019627876.1"/>
    </source>
</evidence>
<evidence type="ECO:0000313" key="3">
    <source>
        <dbReference type="Proteomes" id="UP000515135"/>
    </source>
</evidence>
<dbReference type="GeneID" id="109472534"/>
<dbReference type="Proteomes" id="UP000515135">
    <property type="component" value="Unplaced"/>
</dbReference>
<reference evidence="4" key="1">
    <citation type="submission" date="2025-08" db="UniProtKB">
        <authorList>
            <consortium name="RefSeq"/>
        </authorList>
    </citation>
    <scope>IDENTIFICATION</scope>
    <source>
        <tissue evidence="4">Gonad</tissue>
    </source>
</reference>
<feature type="region of interest" description="Disordered" evidence="1">
    <location>
        <begin position="4134"/>
        <end position="4186"/>
    </location>
</feature>